<gene>
    <name evidence="1" type="ORF">BWY04_00916</name>
</gene>
<dbReference type="Proteomes" id="UP000485621">
    <property type="component" value="Unassembled WGS sequence"/>
</dbReference>
<organism evidence="1">
    <name type="scientific">candidate division CPR1 bacterium ADurb.Bin160</name>
    <dbReference type="NCBI Taxonomy" id="1852826"/>
    <lineage>
        <taxon>Bacteria</taxon>
        <taxon>candidate division CPR1</taxon>
    </lineage>
</organism>
<dbReference type="EMBL" id="MWDB01000019">
    <property type="protein sequence ID" value="OQB41315.1"/>
    <property type="molecule type" value="Genomic_DNA"/>
</dbReference>
<accession>A0A1V5ZM98</accession>
<dbReference type="AlphaFoldDB" id="A0A1V5ZM98"/>
<reference evidence="1" key="1">
    <citation type="submission" date="2017-02" db="EMBL/GenBank/DDBJ databases">
        <title>Delving into the versatile metabolic prowess of the omnipresent phylum Bacteroidetes.</title>
        <authorList>
            <person name="Nobu M.K."/>
            <person name="Mei R."/>
            <person name="Narihiro T."/>
            <person name="Kuroda K."/>
            <person name="Liu W.-T."/>
        </authorList>
    </citation>
    <scope>NUCLEOTIDE SEQUENCE</scope>
    <source>
        <strain evidence="1">ADurb.Bin160</strain>
    </source>
</reference>
<proteinExistence type="predicted"/>
<sequence>MDRFAGRPEAVKESIQSSADKILDEIYNWEEEKNPVARSLLRIVNWIMKTEK</sequence>
<comment type="caution">
    <text evidence="1">The sequence shown here is derived from an EMBL/GenBank/DDBJ whole genome shotgun (WGS) entry which is preliminary data.</text>
</comment>
<protein>
    <submittedName>
        <fullName evidence="1">Uncharacterized protein</fullName>
    </submittedName>
</protein>
<name>A0A1V5ZM98_9BACT</name>
<evidence type="ECO:0000313" key="1">
    <source>
        <dbReference type="EMBL" id="OQB41315.1"/>
    </source>
</evidence>